<dbReference type="Proteomes" id="UP001150603">
    <property type="component" value="Unassembled WGS sequence"/>
</dbReference>
<accession>A0ACC1J6S1</accession>
<gene>
    <name evidence="1" type="ORF">FBU59_004001</name>
</gene>
<proteinExistence type="predicted"/>
<evidence type="ECO:0000313" key="1">
    <source>
        <dbReference type="EMBL" id="KAJ1939801.1"/>
    </source>
</evidence>
<protein>
    <submittedName>
        <fullName evidence="1">Uncharacterized protein</fullName>
    </submittedName>
</protein>
<feature type="non-terminal residue" evidence="1">
    <location>
        <position position="618"/>
    </location>
</feature>
<organism evidence="1 2">
    <name type="scientific">Linderina macrospora</name>
    <dbReference type="NCBI Taxonomy" id="4868"/>
    <lineage>
        <taxon>Eukaryota</taxon>
        <taxon>Fungi</taxon>
        <taxon>Fungi incertae sedis</taxon>
        <taxon>Zoopagomycota</taxon>
        <taxon>Kickxellomycotina</taxon>
        <taxon>Kickxellomycetes</taxon>
        <taxon>Kickxellales</taxon>
        <taxon>Kickxellaceae</taxon>
        <taxon>Linderina</taxon>
    </lineage>
</organism>
<name>A0ACC1J6S1_9FUNG</name>
<comment type="caution">
    <text evidence="1">The sequence shown here is derived from an EMBL/GenBank/DDBJ whole genome shotgun (WGS) entry which is preliminary data.</text>
</comment>
<dbReference type="EMBL" id="JANBPW010002730">
    <property type="protein sequence ID" value="KAJ1939801.1"/>
    <property type="molecule type" value="Genomic_DNA"/>
</dbReference>
<sequence length="618" mass="63729">MRVSSSALLLALAALSQQTAHALSHDIQAAIQKVVKYPAGVDVKPGAFIVELEGEPGSTDVQAAVASASSSLAKSTPKFKVDKQYSTLFNGYSVKADKNFDPADLAGLPGVKRVWPVKIRTVPAQASSANITYPYLHHATGVDAVVQNLGYTGKGLKIGIIDSGVDYNHPELGNCWKTPGCMWQFGSDFVGDKYNPRDPNPIITPGPYPMDCAGHGTHVAGIIAGQGPTVIGVAQEATMGMYRIFSCPVNGSVSSSDDLIINGIEAAYKDGVDIMSLSLGGGGWSEDPTAVACSNMVKKGVIVVAANGNEGAAGLFTAGSPALGRGVISVGSIDNWNNTGSAIDIISSSGDKKISSSTPANENIPFVFADQVPLAQVLDSTNSNLGCANISQDLKGKVALLKRGSCTFNVKAVNAQAAGAVGVIVYNNAPGMMSPSVTDETVTIPFVIITQDDGAYAVSALSSGNVSIKAPKGGLITVPSSTAGKMSDFSSYGPGPELDMAPYISAPGGNIYSTYPLKLGGYASMSGTSMATPYISGTVALLKQAFPHYSVAEIARALVNSAKPRDDSTNGKKIHPYWSGGGLVNIYDAVTARAQVSPPMIPINNTSHGRLTGVAGFS</sequence>
<keyword evidence="2" id="KW-1185">Reference proteome</keyword>
<evidence type="ECO:0000313" key="2">
    <source>
        <dbReference type="Proteomes" id="UP001150603"/>
    </source>
</evidence>
<reference evidence="1" key="1">
    <citation type="submission" date="2022-07" db="EMBL/GenBank/DDBJ databases">
        <title>Phylogenomic reconstructions and comparative analyses of Kickxellomycotina fungi.</title>
        <authorList>
            <person name="Reynolds N.K."/>
            <person name="Stajich J.E."/>
            <person name="Barry K."/>
            <person name="Grigoriev I.V."/>
            <person name="Crous P."/>
            <person name="Smith M.E."/>
        </authorList>
    </citation>
    <scope>NUCLEOTIDE SEQUENCE</scope>
    <source>
        <strain evidence="1">NRRL 5244</strain>
    </source>
</reference>